<sequence>MLRAKRLLFFVSVVGFELSLLSHWSMFSNATSVVPQVSRRYMADSYDPIEPTRLGDYKRRLRFVRRSSEIPESPQDSREPVFSSGPRLLGLKSTSNGYQDTALGQTDKLVGDFKSELNHASSCTV</sequence>
<evidence type="ECO:0000256" key="1">
    <source>
        <dbReference type="SAM" id="MobiDB-lite"/>
    </source>
</evidence>
<keyword evidence="2" id="KW-0732">Signal</keyword>
<protein>
    <submittedName>
        <fullName evidence="3">Uncharacterized protein</fullName>
    </submittedName>
</protein>
<feature type="chain" id="PRO_5042033794" evidence="2">
    <location>
        <begin position="31"/>
        <end position="125"/>
    </location>
</feature>
<organism evidence="3 4">
    <name type="scientific">Elysia crispata</name>
    <name type="common">lettuce slug</name>
    <dbReference type="NCBI Taxonomy" id="231223"/>
    <lineage>
        <taxon>Eukaryota</taxon>
        <taxon>Metazoa</taxon>
        <taxon>Spiralia</taxon>
        <taxon>Lophotrochozoa</taxon>
        <taxon>Mollusca</taxon>
        <taxon>Gastropoda</taxon>
        <taxon>Heterobranchia</taxon>
        <taxon>Euthyneura</taxon>
        <taxon>Panpulmonata</taxon>
        <taxon>Sacoglossa</taxon>
        <taxon>Placobranchoidea</taxon>
        <taxon>Plakobranchidae</taxon>
        <taxon>Elysia</taxon>
    </lineage>
</organism>
<feature type="region of interest" description="Disordered" evidence="1">
    <location>
        <begin position="68"/>
        <end position="93"/>
    </location>
</feature>
<accession>A0AAE0YMC5</accession>
<gene>
    <name evidence="3" type="ORF">RRG08_019289</name>
</gene>
<keyword evidence="4" id="KW-1185">Reference proteome</keyword>
<name>A0AAE0YMC5_9GAST</name>
<dbReference type="Proteomes" id="UP001283361">
    <property type="component" value="Unassembled WGS sequence"/>
</dbReference>
<dbReference type="EMBL" id="JAWDGP010005839">
    <property type="protein sequence ID" value="KAK3751080.1"/>
    <property type="molecule type" value="Genomic_DNA"/>
</dbReference>
<comment type="caution">
    <text evidence="3">The sequence shown here is derived from an EMBL/GenBank/DDBJ whole genome shotgun (WGS) entry which is preliminary data.</text>
</comment>
<dbReference type="AlphaFoldDB" id="A0AAE0YMC5"/>
<evidence type="ECO:0000256" key="2">
    <source>
        <dbReference type="SAM" id="SignalP"/>
    </source>
</evidence>
<proteinExistence type="predicted"/>
<evidence type="ECO:0000313" key="4">
    <source>
        <dbReference type="Proteomes" id="UP001283361"/>
    </source>
</evidence>
<feature type="signal peptide" evidence="2">
    <location>
        <begin position="1"/>
        <end position="30"/>
    </location>
</feature>
<reference evidence="3" key="1">
    <citation type="journal article" date="2023" name="G3 (Bethesda)">
        <title>A reference genome for the long-term kleptoplast-retaining sea slug Elysia crispata morphotype clarki.</title>
        <authorList>
            <person name="Eastman K.E."/>
            <person name="Pendleton A.L."/>
            <person name="Shaikh M.A."/>
            <person name="Suttiyut T."/>
            <person name="Ogas R."/>
            <person name="Tomko P."/>
            <person name="Gavelis G."/>
            <person name="Widhalm J.R."/>
            <person name="Wisecaver J.H."/>
        </authorList>
    </citation>
    <scope>NUCLEOTIDE SEQUENCE</scope>
    <source>
        <strain evidence="3">ECLA1</strain>
    </source>
</reference>
<evidence type="ECO:0000313" key="3">
    <source>
        <dbReference type="EMBL" id="KAK3751080.1"/>
    </source>
</evidence>